<accession>A0A9Q3BXM0</accession>
<dbReference type="Proteomes" id="UP000765509">
    <property type="component" value="Unassembled WGS sequence"/>
</dbReference>
<sequence length="94" mass="10649">MDSSNSYITLSNDLFSSNICAALVGDSRTPAFPASFHIPSPNSHQSLLSSRNEFFKRKKDVGGDYSIYSLHLFLWNVDFPPSSYHDSLEELWDE</sequence>
<comment type="caution">
    <text evidence="1">The sequence shown here is derived from an EMBL/GenBank/DDBJ whole genome shotgun (WGS) entry which is preliminary data.</text>
</comment>
<keyword evidence="2" id="KW-1185">Reference proteome</keyword>
<evidence type="ECO:0000313" key="1">
    <source>
        <dbReference type="EMBL" id="MBW0472611.1"/>
    </source>
</evidence>
<evidence type="ECO:0000313" key="2">
    <source>
        <dbReference type="Proteomes" id="UP000765509"/>
    </source>
</evidence>
<proteinExistence type="predicted"/>
<reference evidence="1" key="1">
    <citation type="submission" date="2021-03" db="EMBL/GenBank/DDBJ databases">
        <title>Draft genome sequence of rust myrtle Austropuccinia psidii MF-1, a brazilian biotype.</title>
        <authorList>
            <person name="Quecine M.C."/>
            <person name="Pachon D.M.R."/>
            <person name="Bonatelli M.L."/>
            <person name="Correr F.H."/>
            <person name="Franceschini L.M."/>
            <person name="Leite T.F."/>
            <person name="Margarido G.R.A."/>
            <person name="Almeida C.A."/>
            <person name="Ferrarezi J.A."/>
            <person name="Labate C.A."/>
        </authorList>
    </citation>
    <scope>NUCLEOTIDE SEQUENCE</scope>
    <source>
        <strain evidence="1">MF-1</strain>
    </source>
</reference>
<gene>
    <name evidence="1" type="ORF">O181_012326</name>
</gene>
<name>A0A9Q3BXM0_9BASI</name>
<organism evidence="1 2">
    <name type="scientific">Austropuccinia psidii MF-1</name>
    <dbReference type="NCBI Taxonomy" id="1389203"/>
    <lineage>
        <taxon>Eukaryota</taxon>
        <taxon>Fungi</taxon>
        <taxon>Dikarya</taxon>
        <taxon>Basidiomycota</taxon>
        <taxon>Pucciniomycotina</taxon>
        <taxon>Pucciniomycetes</taxon>
        <taxon>Pucciniales</taxon>
        <taxon>Sphaerophragmiaceae</taxon>
        <taxon>Austropuccinia</taxon>
    </lineage>
</organism>
<dbReference type="AlphaFoldDB" id="A0A9Q3BXM0"/>
<protein>
    <submittedName>
        <fullName evidence="1">Uncharacterized protein</fullName>
    </submittedName>
</protein>
<dbReference type="EMBL" id="AVOT02003146">
    <property type="protein sequence ID" value="MBW0472611.1"/>
    <property type="molecule type" value="Genomic_DNA"/>
</dbReference>